<dbReference type="Pfam" id="PF01381">
    <property type="entry name" value="HTH_3"/>
    <property type="match status" value="1"/>
</dbReference>
<dbReference type="SMART" id="SM00530">
    <property type="entry name" value="HTH_XRE"/>
    <property type="match status" value="1"/>
</dbReference>
<gene>
    <name evidence="4" type="ORF">P7D69_16795</name>
</gene>
<evidence type="ECO:0000259" key="3">
    <source>
        <dbReference type="PROSITE" id="PS50943"/>
    </source>
</evidence>
<reference evidence="4" key="1">
    <citation type="submission" date="2023-03" db="EMBL/GenBank/DDBJ databases">
        <authorList>
            <person name="Shen W."/>
            <person name="Cai J."/>
        </authorList>
    </citation>
    <scope>NUCLEOTIDE SEQUENCE</scope>
    <source>
        <strain evidence="4">Y15</strain>
    </source>
</reference>
<dbReference type="GO" id="GO:0003677">
    <property type="term" value="F:DNA binding"/>
    <property type="evidence" value="ECO:0007669"/>
    <property type="project" value="UniProtKB-KW"/>
</dbReference>
<dbReference type="PANTHER" id="PTHR46558">
    <property type="entry name" value="TRACRIPTIONAL REGULATORY PROTEIN-RELATED-RELATED"/>
    <property type="match status" value="1"/>
</dbReference>
<dbReference type="Proteomes" id="UP001254770">
    <property type="component" value="Unassembled WGS sequence"/>
</dbReference>
<dbReference type="Gene3D" id="1.10.260.40">
    <property type="entry name" value="lambda repressor-like DNA-binding domains"/>
    <property type="match status" value="1"/>
</dbReference>
<keyword evidence="1" id="KW-0238">DNA-binding</keyword>
<feature type="domain" description="HTH cro/C1-type" evidence="3">
    <location>
        <begin position="7"/>
        <end position="61"/>
    </location>
</feature>
<protein>
    <submittedName>
        <fullName evidence="4">Helix-turn-helix transcriptional regulator</fullName>
    </submittedName>
</protein>
<comment type="caution">
    <text evidence="4">The sequence shown here is derived from an EMBL/GenBank/DDBJ whole genome shotgun (WGS) entry which is preliminary data.</text>
</comment>
<dbReference type="EMBL" id="JARPXL010000021">
    <property type="protein sequence ID" value="MDT2546008.1"/>
    <property type="molecule type" value="Genomic_DNA"/>
</dbReference>
<dbReference type="PROSITE" id="PS50943">
    <property type="entry name" value="HTH_CROC1"/>
    <property type="match status" value="1"/>
</dbReference>
<dbReference type="RefSeq" id="WP_222227552.1">
    <property type="nucleotide sequence ID" value="NZ_CP081847.1"/>
</dbReference>
<evidence type="ECO:0000313" key="4">
    <source>
        <dbReference type="EMBL" id="MDT2546008.1"/>
    </source>
</evidence>
<name>A0AAW8T9L4_9ENTE</name>
<feature type="transmembrane region" description="Helical" evidence="2">
    <location>
        <begin position="112"/>
        <end position="131"/>
    </location>
</feature>
<evidence type="ECO:0000313" key="5">
    <source>
        <dbReference type="Proteomes" id="UP001254770"/>
    </source>
</evidence>
<dbReference type="InterPro" id="IPR001387">
    <property type="entry name" value="Cro/C1-type_HTH"/>
</dbReference>
<evidence type="ECO:0000256" key="2">
    <source>
        <dbReference type="SAM" id="Phobius"/>
    </source>
</evidence>
<feature type="transmembrane region" description="Helical" evidence="2">
    <location>
        <begin position="83"/>
        <end position="100"/>
    </location>
</feature>
<dbReference type="SUPFAM" id="SSF47413">
    <property type="entry name" value="lambda repressor-like DNA-binding domains"/>
    <property type="match status" value="1"/>
</dbReference>
<keyword evidence="2" id="KW-0812">Transmembrane</keyword>
<organism evidence="4 5">
    <name type="scientific">Enterococcus raffinosus</name>
    <dbReference type="NCBI Taxonomy" id="71452"/>
    <lineage>
        <taxon>Bacteria</taxon>
        <taxon>Bacillati</taxon>
        <taxon>Bacillota</taxon>
        <taxon>Bacilli</taxon>
        <taxon>Lactobacillales</taxon>
        <taxon>Enterococcaceae</taxon>
        <taxon>Enterococcus</taxon>
    </lineage>
</organism>
<dbReference type="CDD" id="cd00093">
    <property type="entry name" value="HTH_XRE"/>
    <property type="match status" value="1"/>
</dbReference>
<evidence type="ECO:0000256" key="1">
    <source>
        <dbReference type="ARBA" id="ARBA00023125"/>
    </source>
</evidence>
<sequence length="168" mass="19744">MEISQILKTKRKELSLTQEQVAEKIFVSQKSVSNWENGKTYPDIESLIRLAHLYHLSLDNLLLEGSEMVNDIKQKSEIHKQRWLIFLPLIANCYLIFNFFNQFWQAQSSFPMIIKLSICLFLNIIPIVYFQRKSDNKETKVQHLAKIFLITIIAFLILGIVTRLLTKM</sequence>
<feature type="transmembrane region" description="Helical" evidence="2">
    <location>
        <begin position="143"/>
        <end position="165"/>
    </location>
</feature>
<proteinExistence type="predicted"/>
<dbReference type="AlphaFoldDB" id="A0AAW8T9L4"/>
<dbReference type="PANTHER" id="PTHR46558:SF15">
    <property type="entry name" value="HELIX-TURN-HELIX DOMAIN PROTEIN"/>
    <property type="match status" value="1"/>
</dbReference>
<dbReference type="InterPro" id="IPR010982">
    <property type="entry name" value="Lambda_DNA-bd_dom_sf"/>
</dbReference>
<keyword evidence="2" id="KW-0472">Membrane</keyword>
<accession>A0AAW8T9L4</accession>
<keyword evidence="2" id="KW-1133">Transmembrane helix</keyword>